<keyword evidence="2" id="KW-1185">Reference proteome</keyword>
<name>A0ABU9D886_9PROT</name>
<protein>
    <submittedName>
        <fullName evidence="1">DUF6516 family protein</fullName>
    </submittedName>
</protein>
<accession>A0ABU9D886</accession>
<evidence type="ECO:0000313" key="2">
    <source>
        <dbReference type="Proteomes" id="UP001446205"/>
    </source>
</evidence>
<organism evidence="1 2">
    <name type="scientific">Thermithiobacillus plumbiphilus</name>
    <dbReference type="NCBI Taxonomy" id="1729899"/>
    <lineage>
        <taxon>Bacteria</taxon>
        <taxon>Pseudomonadati</taxon>
        <taxon>Pseudomonadota</taxon>
        <taxon>Acidithiobacillia</taxon>
        <taxon>Acidithiobacillales</taxon>
        <taxon>Thermithiobacillaceae</taxon>
        <taxon>Thermithiobacillus</taxon>
    </lineage>
</organism>
<comment type="caution">
    <text evidence="1">The sequence shown here is derived from an EMBL/GenBank/DDBJ whole genome shotgun (WGS) entry which is preliminary data.</text>
</comment>
<gene>
    <name evidence="1" type="ORF">WOB96_07410</name>
</gene>
<proteinExistence type="predicted"/>
<dbReference type="Pfam" id="PF20126">
    <property type="entry name" value="TumE"/>
    <property type="match status" value="1"/>
</dbReference>
<sequence>MGKKQPKKITKSAALQKVVDERFQRKGGGILRREVWRNASGQVVAYNLAYINTRLCGVDNGRILGYDNNHGHHHRHFRGAVEDVEFTSYEDIETRFQEECYAIWQEE</sequence>
<dbReference type="EMBL" id="JBBPCO010000006">
    <property type="protein sequence ID" value="MEK8089591.1"/>
    <property type="molecule type" value="Genomic_DNA"/>
</dbReference>
<reference evidence="1 2" key="1">
    <citation type="submission" date="2024-04" db="EMBL/GenBank/DDBJ databases">
        <authorList>
            <person name="Abashina T."/>
            <person name="Shaikin A."/>
        </authorList>
    </citation>
    <scope>NUCLEOTIDE SEQUENCE [LARGE SCALE GENOMIC DNA]</scope>
    <source>
        <strain evidence="1 2">AAFK</strain>
    </source>
</reference>
<dbReference type="InterPro" id="IPR045397">
    <property type="entry name" value="TumE-like"/>
</dbReference>
<dbReference type="RefSeq" id="WP_341370646.1">
    <property type="nucleotide sequence ID" value="NZ_JBBPCO010000006.1"/>
</dbReference>
<evidence type="ECO:0000313" key="1">
    <source>
        <dbReference type="EMBL" id="MEK8089591.1"/>
    </source>
</evidence>
<dbReference type="Proteomes" id="UP001446205">
    <property type="component" value="Unassembled WGS sequence"/>
</dbReference>